<keyword evidence="4" id="KW-1185">Reference proteome</keyword>
<comment type="caution">
    <text evidence="3">The sequence shown here is derived from an EMBL/GenBank/DDBJ whole genome shotgun (WGS) entry which is preliminary data.</text>
</comment>
<sequence>MVITTPNSNFGSGSSLGSGADARSLRSESRRSPVGMAASELNSSSPKRRRTEFEVIFYSPRRTALRGRFSYSESLRLLAGLRESDILCEGSVQVRQDGIHLQPLLHREQTILPRRYTFAEVRMFFLPPSHARHVVLCVETGPMKEKSYCLLQMKELEEADAFACRLIDNYVTEGRTEHDTRALVMADGA</sequence>
<dbReference type="EMBL" id="CAAALY010121793">
    <property type="protein sequence ID" value="VEL31385.1"/>
    <property type="molecule type" value="Genomic_DNA"/>
</dbReference>
<dbReference type="Pfam" id="PF25356">
    <property type="entry name" value="PH_trem"/>
    <property type="match status" value="1"/>
</dbReference>
<dbReference type="AlphaFoldDB" id="A0A448X9A7"/>
<evidence type="ECO:0000313" key="3">
    <source>
        <dbReference type="EMBL" id="VEL31385.1"/>
    </source>
</evidence>
<feature type="region of interest" description="Disordered" evidence="1">
    <location>
        <begin position="1"/>
        <end position="45"/>
    </location>
</feature>
<dbReference type="Proteomes" id="UP000784294">
    <property type="component" value="Unassembled WGS sequence"/>
</dbReference>
<name>A0A448X9A7_9PLAT</name>
<evidence type="ECO:0000313" key="4">
    <source>
        <dbReference type="Proteomes" id="UP000784294"/>
    </source>
</evidence>
<organism evidence="3 4">
    <name type="scientific">Protopolystoma xenopodis</name>
    <dbReference type="NCBI Taxonomy" id="117903"/>
    <lineage>
        <taxon>Eukaryota</taxon>
        <taxon>Metazoa</taxon>
        <taxon>Spiralia</taxon>
        <taxon>Lophotrochozoa</taxon>
        <taxon>Platyhelminthes</taxon>
        <taxon>Monogenea</taxon>
        <taxon>Polyopisthocotylea</taxon>
        <taxon>Polystomatidea</taxon>
        <taxon>Polystomatidae</taxon>
        <taxon>Protopolystoma</taxon>
    </lineage>
</organism>
<dbReference type="InterPro" id="IPR057376">
    <property type="entry name" value="PH_trem"/>
</dbReference>
<protein>
    <recommendedName>
        <fullName evidence="2">Trematode PH-like domain-containing protein</fullName>
    </recommendedName>
</protein>
<feature type="domain" description="Trematode PH-like" evidence="2">
    <location>
        <begin position="91"/>
        <end position="161"/>
    </location>
</feature>
<evidence type="ECO:0000259" key="2">
    <source>
        <dbReference type="Pfam" id="PF25356"/>
    </source>
</evidence>
<gene>
    <name evidence="3" type="ORF">PXEA_LOCUS24825</name>
</gene>
<proteinExistence type="predicted"/>
<accession>A0A448X9A7</accession>
<reference evidence="3" key="1">
    <citation type="submission" date="2018-11" db="EMBL/GenBank/DDBJ databases">
        <authorList>
            <consortium name="Pathogen Informatics"/>
        </authorList>
    </citation>
    <scope>NUCLEOTIDE SEQUENCE</scope>
</reference>
<evidence type="ECO:0000256" key="1">
    <source>
        <dbReference type="SAM" id="MobiDB-lite"/>
    </source>
</evidence>
<feature type="compositionally biased region" description="Polar residues" evidence="1">
    <location>
        <begin position="1"/>
        <end position="10"/>
    </location>
</feature>